<dbReference type="GO" id="GO:0098552">
    <property type="term" value="C:side of membrane"/>
    <property type="evidence" value="ECO:0007669"/>
    <property type="project" value="UniProtKB-KW"/>
</dbReference>
<dbReference type="GO" id="GO:0005886">
    <property type="term" value="C:plasma membrane"/>
    <property type="evidence" value="ECO:0007669"/>
    <property type="project" value="UniProtKB-SubCell"/>
</dbReference>
<accession>A0A1G4IEJ9</accession>
<evidence type="ECO:0000256" key="2">
    <source>
        <dbReference type="ARBA" id="ARBA00022475"/>
    </source>
</evidence>
<evidence type="ECO:0000259" key="7">
    <source>
        <dbReference type="Pfam" id="PF00913"/>
    </source>
</evidence>
<evidence type="ECO:0000313" key="9">
    <source>
        <dbReference type="Proteomes" id="UP000195570"/>
    </source>
</evidence>
<proteinExistence type="predicted"/>
<dbReference type="VEuPathDB" id="TriTrypDB:TEOVI_000227300"/>
<dbReference type="Gene3D" id="1.10.470.10">
    <property type="entry name" value="Variant Surface Glycoprotein, subunit A, domain 2"/>
    <property type="match status" value="1"/>
</dbReference>
<evidence type="ECO:0000313" key="8">
    <source>
        <dbReference type="EMBL" id="SCU70699.1"/>
    </source>
</evidence>
<sequence length="301" mass="32420">MLQSMGSATGQTCLATTSGTAAAKSTAASGFTWCQRTFETTLTGTPPDQLPDAAELLKPTADASQSTVGSATDCPLTDCTATQNLLNGGGVLGKQTFTAANGKIEITETSAKFKKTDAANSATSAKQGLQAAHYFLKELKDSDTQTKSDAGNKTANDIIKDLNFKEYLKKVLVAETLPDNSVIDTIYGKDTDDFRKAFWGHVEETVIPKEATGRTKDAKLGAINNLKELHLAAIYYQTQTWDKLAEKAETVKKLQDKSEKKDLKTAETTCNAAKDDREACENLKDKGCFFNSKREDGKTVS</sequence>
<dbReference type="RefSeq" id="XP_067081468.1">
    <property type="nucleotide sequence ID" value="XM_067225367.1"/>
</dbReference>
<dbReference type="Gene3D" id="3.90.150.10">
    <property type="entry name" value="Variant Surface Glycoprotein, subunit A domain 1"/>
    <property type="match status" value="1"/>
</dbReference>
<comment type="subcellular location">
    <subcellularLocation>
        <location evidence="1">Cell membrane</location>
        <topology evidence="1">Lipid-anchor</topology>
        <topology evidence="1">GPI-anchor</topology>
    </subcellularLocation>
</comment>
<dbReference type="Pfam" id="PF00913">
    <property type="entry name" value="Trypan_glycop"/>
    <property type="match status" value="1"/>
</dbReference>
<evidence type="ECO:0000256" key="4">
    <source>
        <dbReference type="ARBA" id="ARBA00023136"/>
    </source>
</evidence>
<reference evidence="8" key="1">
    <citation type="submission" date="2016-09" db="EMBL/GenBank/DDBJ databases">
        <authorList>
            <person name="Hebert L."/>
            <person name="Moumen B."/>
        </authorList>
    </citation>
    <scope>NUCLEOTIDE SEQUENCE [LARGE SCALE GENOMIC DNA]</scope>
    <source>
        <strain evidence="8">OVI</strain>
    </source>
</reference>
<keyword evidence="2" id="KW-1003">Cell membrane</keyword>
<dbReference type="EMBL" id="CZPT02001514">
    <property type="protein sequence ID" value="SCU70699.1"/>
    <property type="molecule type" value="Genomic_DNA"/>
</dbReference>
<comment type="caution">
    <text evidence="8">The sequence shown here is derived from an EMBL/GenBank/DDBJ whole genome shotgun (WGS) entry which is preliminary data.</text>
</comment>
<protein>
    <submittedName>
        <fullName evidence="8">Trypanosome variant surface glycoprotein (A-type), putative</fullName>
    </submittedName>
</protein>
<keyword evidence="4" id="KW-0472">Membrane</keyword>
<name>A0A1G4IEJ9_TRYEQ</name>
<dbReference type="InterPro" id="IPR001812">
    <property type="entry name" value="Trypano_VSG_A_N_dom"/>
</dbReference>
<feature type="domain" description="Trypanosome variant surface glycoprotein A-type N-terminal" evidence="7">
    <location>
        <begin position="2"/>
        <end position="237"/>
    </location>
</feature>
<gene>
    <name evidence="8" type="ORF">TEOVI_000227300</name>
</gene>
<keyword evidence="5" id="KW-0325">Glycoprotein</keyword>
<evidence type="ECO:0000256" key="5">
    <source>
        <dbReference type="ARBA" id="ARBA00023180"/>
    </source>
</evidence>
<keyword evidence="3" id="KW-0336">GPI-anchor</keyword>
<keyword evidence="9" id="KW-1185">Reference proteome</keyword>
<evidence type="ECO:0000256" key="1">
    <source>
        <dbReference type="ARBA" id="ARBA00004609"/>
    </source>
</evidence>
<dbReference type="GeneID" id="92376213"/>
<keyword evidence="6" id="KW-0449">Lipoprotein</keyword>
<dbReference type="AlphaFoldDB" id="A0A1G4IEJ9"/>
<evidence type="ECO:0000256" key="6">
    <source>
        <dbReference type="ARBA" id="ARBA00023288"/>
    </source>
</evidence>
<organism evidence="8 9">
    <name type="scientific">Trypanosoma equiperdum</name>
    <dbReference type="NCBI Taxonomy" id="5694"/>
    <lineage>
        <taxon>Eukaryota</taxon>
        <taxon>Discoba</taxon>
        <taxon>Euglenozoa</taxon>
        <taxon>Kinetoplastea</taxon>
        <taxon>Metakinetoplastina</taxon>
        <taxon>Trypanosomatida</taxon>
        <taxon>Trypanosomatidae</taxon>
        <taxon>Trypanosoma</taxon>
    </lineage>
</organism>
<dbReference type="GO" id="GO:0042783">
    <property type="term" value="P:symbiont-mediated evasion of host immune response"/>
    <property type="evidence" value="ECO:0007669"/>
    <property type="project" value="InterPro"/>
</dbReference>
<dbReference type="SUPFAM" id="SSF58087">
    <property type="entry name" value="Variant surface glycoprotein (N-terminal domain)"/>
    <property type="match status" value="1"/>
</dbReference>
<evidence type="ECO:0000256" key="3">
    <source>
        <dbReference type="ARBA" id="ARBA00022622"/>
    </source>
</evidence>
<dbReference type="Proteomes" id="UP000195570">
    <property type="component" value="Unassembled WGS sequence"/>
</dbReference>